<feature type="transmembrane region" description="Helical" evidence="1">
    <location>
        <begin position="12"/>
        <end position="34"/>
    </location>
</feature>
<evidence type="ECO:0008006" key="4">
    <source>
        <dbReference type="Google" id="ProtNLM"/>
    </source>
</evidence>
<organism evidence="2 3">
    <name type="scientific">Polynucleobacter asymbioticus (strain DSM 18221 / CIP 109841 / QLW-P1DMWA-1)</name>
    <name type="common">Polynucleobacter necessarius subsp. asymbioticus</name>
    <dbReference type="NCBI Taxonomy" id="312153"/>
    <lineage>
        <taxon>Bacteria</taxon>
        <taxon>Pseudomonadati</taxon>
        <taxon>Pseudomonadota</taxon>
        <taxon>Betaproteobacteria</taxon>
        <taxon>Burkholderiales</taxon>
        <taxon>Burkholderiaceae</taxon>
        <taxon>Polynucleobacter</taxon>
    </lineage>
</organism>
<keyword evidence="1" id="KW-0472">Membrane</keyword>
<accession>A4SW11</accession>
<evidence type="ECO:0000256" key="1">
    <source>
        <dbReference type="SAM" id="Phobius"/>
    </source>
</evidence>
<reference evidence="2 3" key="1">
    <citation type="journal article" date="2012" name="Stand. Genomic Sci.">
        <title>Complete genome sequence of Polynucleobacter necessarius subsp. asymbioticus type strain (QLW-P1DMWA-1(T)).</title>
        <authorList>
            <person name="Meincke L."/>
            <person name="Copeland A."/>
            <person name="Lapidus A."/>
            <person name="Lucas S."/>
            <person name="Berry K.W."/>
            <person name="Del Rio T.G."/>
            <person name="Hammon N."/>
            <person name="Dalin E."/>
            <person name="Tice H."/>
            <person name="Pitluck S."/>
            <person name="Richardson P."/>
            <person name="Bruce D."/>
            <person name="Goodwin L."/>
            <person name="Han C."/>
            <person name="Tapia R."/>
            <person name="Detter J.C."/>
            <person name="Schmutz J."/>
            <person name="Brettin T."/>
            <person name="Larimer F."/>
            <person name="Land M."/>
            <person name="Hauser L."/>
            <person name="Kyrpides N.C."/>
            <person name="Ivanova N."/>
            <person name="Goker M."/>
            <person name="Woyke T."/>
            <person name="Wu Q.L."/>
            <person name="Pockl M."/>
            <person name="Hahn M.W."/>
            <person name="Klenk H.P."/>
        </authorList>
    </citation>
    <scope>NUCLEOTIDE SEQUENCE [LARGE SCALE GENOMIC DNA]</scope>
    <source>
        <strain evidence="3">DSM 18221 / CIP 109841 / QLW-P1DMWA-1</strain>
    </source>
</reference>
<dbReference type="AlphaFoldDB" id="A4SW11"/>
<keyword evidence="1" id="KW-1133">Transmembrane helix</keyword>
<proteinExistence type="predicted"/>
<sequence length="61" mass="6972">MLVRYLMQNIAPYLSAISTVIGLIVFIGIVWWAWSSKRQAANQESAELPFDLPDEFIKDKS</sequence>
<dbReference type="EMBL" id="CP000655">
    <property type="protein sequence ID" value="ABP33675.1"/>
    <property type="molecule type" value="Genomic_DNA"/>
</dbReference>
<name>A4SW11_POLAQ</name>
<gene>
    <name evidence="2" type="ordered locus">Pnuc_0455</name>
</gene>
<protein>
    <recommendedName>
        <fullName evidence="4">CcoQ/FixQ family Cbb3-type cytochrome c oxidase assembly chaperone</fullName>
    </recommendedName>
</protein>
<dbReference type="KEGG" id="pnu:Pnuc_0455"/>
<dbReference type="HOGENOM" id="CLU_192294_3_0_4"/>
<dbReference type="eggNOG" id="COG4736">
    <property type="taxonomic scope" value="Bacteria"/>
</dbReference>
<evidence type="ECO:0000313" key="2">
    <source>
        <dbReference type="EMBL" id="ABP33675.1"/>
    </source>
</evidence>
<dbReference type="Proteomes" id="UP000000231">
    <property type="component" value="Chromosome"/>
</dbReference>
<keyword evidence="1" id="KW-0812">Transmembrane</keyword>
<evidence type="ECO:0000313" key="3">
    <source>
        <dbReference type="Proteomes" id="UP000000231"/>
    </source>
</evidence>
<keyword evidence="3" id="KW-1185">Reference proteome</keyword>